<dbReference type="Gene3D" id="3.80.10.10">
    <property type="entry name" value="Ribonuclease Inhibitor"/>
    <property type="match status" value="1"/>
</dbReference>
<dbReference type="AlphaFoldDB" id="A0AA86UWY9"/>
<feature type="region of interest" description="Disordered" evidence="1">
    <location>
        <begin position="74"/>
        <end position="111"/>
    </location>
</feature>
<dbReference type="EMBL" id="CAXDID020000034">
    <property type="protein sequence ID" value="CAL5996055.1"/>
    <property type="molecule type" value="Genomic_DNA"/>
</dbReference>
<gene>
    <name evidence="3" type="ORF">HINF_LOCUS14507</name>
    <name evidence="2" type="ORF">HINF_LOCUS58964</name>
</gene>
<evidence type="ECO:0000256" key="1">
    <source>
        <dbReference type="SAM" id="MobiDB-lite"/>
    </source>
</evidence>
<protein>
    <submittedName>
        <fullName evidence="2">Leucine-rich repeat domain superfamily</fullName>
    </submittedName>
    <submittedName>
        <fullName evidence="3">Leucine-rich_repeat domain superfamily</fullName>
    </submittedName>
</protein>
<dbReference type="Proteomes" id="UP001642409">
    <property type="component" value="Unassembled WGS sequence"/>
</dbReference>
<accession>A0AA86UWY9</accession>
<evidence type="ECO:0000313" key="4">
    <source>
        <dbReference type="Proteomes" id="UP001642409"/>
    </source>
</evidence>
<evidence type="ECO:0000313" key="3">
    <source>
        <dbReference type="EMBL" id="CAL5996055.1"/>
    </source>
</evidence>
<reference evidence="2" key="1">
    <citation type="submission" date="2023-06" db="EMBL/GenBank/DDBJ databases">
        <authorList>
            <person name="Kurt Z."/>
        </authorList>
    </citation>
    <scope>NUCLEOTIDE SEQUENCE</scope>
</reference>
<sequence>MAFYKHKKLVSLNLNYNKAICLLPLEYCTSLELLSVLQNQIVDFKLLCDMKSLKTVDIDGNKLTGAASYIREYKSSSDEEEEEESDYPYNRHYDDYDDNNRYRNSYNDSNRYDYSDSDEKVGKFNFGQQNYANMADKNFNKKLYTVTKICIQELQNYYKMQHLRRSYKKQFVGTKQNVTVQINVALKLLNQTVNYFVSVFSETGGYE</sequence>
<feature type="compositionally biased region" description="Basic and acidic residues" evidence="1">
    <location>
        <begin position="89"/>
        <end position="101"/>
    </location>
</feature>
<evidence type="ECO:0000313" key="2">
    <source>
        <dbReference type="EMBL" id="CAI9971319.1"/>
    </source>
</evidence>
<proteinExistence type="predicted"/>
<keyword evidence="4" id="KW-1185">Reference proteome</keyword>
<dbReference type="EMBL" id="CATOUU010001090">
    <property type="protein sequence ID" value="CAI9971319.1"/>
    <property type="molecule type" value="Genomic_DNA"/>
</dbReference>
<comment type="caution">
    <text evidence="2">The sequence shown here is derived from an EMBL/GenBank/DDBJ whole genome shotgun (WGS) entry which is preliminary data.</text>
</comment>
<organism evidence="2">
    <name type="scientific">Hexamita inflata</name>
    <dbReference type="NCBI Taxonomy" id="28002"/>
    <lineage>
        <taxon>Eukaryota</taxon>
        <taxon>Metamonada</taxon>
        <taxon>Diplomonadida</taxon>
        <taxon>Hexamitidae</taxon>
        <taxon>Hexamitinae</taxon>
        <taxon>Hexamita</taxon>
    </lineage>
</organism>
<reference evidence="3 4" key="2">
    <citation type="submission" date="2024-07" db="EMBL/GenBank/DDBJ databases">
        <authorList>
            <person name="Akdeniz Z."/>
        </authorList>
    </citation>
    <scope>NUCLEOTIDE SEQUENCE [LARGE SCALE GENOMIC DNA]</scope>
</reference>
<dbReference type="InterPro" id="IPR032675">
    <property type="entry name" value="LRR_dom_sf"/>
</dbReference>
<dbReference type="SUPFAM" id="SSF52075">
    <property type="entry name" value="Outer arm dynein light chain 1"/>
    <property type="match status" value="1"/>
</dbReference>
<name>A0AA86UWY9_9EUKA</name>